<sequence>MRYNKDNIDHTLQEIGDLLMPLWNVTGMKF</sequence>
<proteinExistence type="predicted"/>
<organism evidence="1">
    <name type="scientific">marine metagenome</name>
    <dbReference type="NCBI Taxonomy" id="408172"/>
    <lineage>
        <taxon>unclassified sequences</taxon>
        <taxon>metagenomes</taxon>
        <taxon>ecological metagenomes</taxon>
    </lineage>
</organism>
<name>A0A381QVK6_9ZZZZ</name>
<protein>
    <submittedName>
        <fullName evidence="1">Uncharacterized protein</fullName>
    </submittedName>
</protein>
<dbReference type="AlphaFoldDB" id="A0A381QVK6"/>
<dbReference type="EMBL" id="UINC01001531">
    <property type="protein sequence ID" value="SUZ82994.1"/>
    <property type="molecule type" value="Genomic_DNA"/>
</dbReference>
<gene>
    <name evidence="1" type="ORF">METZ01_LOCUS35848</name>
</gene>
<reference evidence="1" key="1">
    <citation type="submission" date="2018-05" db="EMBL/GenBank/DDBJ databases">
        <authorList>
            <person name="Lanie J.A."/>
            <person name="Ng W.-L."/>
            <person name="Kazmierczak K.M."/>
            <person name="Andrzejewski T.M."/>
            <person name="Davidsen T.M."/>
            <person name="Wayne K.J."/>
            <person name="Tettelin H."/>
            <person name="Glass J.I."/>
            <person name="Rusch D."/>
            <person name="Podicherti R."/>
            <person name="Tsui H.-C.T."/>
            <person name="Winkler M.E."/>
        </authorList>
    </citation>
    <scope>NUCLEOTIDE SEQUENCE</scope>
</reference>
<evidence type="ECO:0000313" key="1">
    <source>
        <dbReference type="EMBL" id="SUZ82994.1"/>
    </source>
</evidence>
<accession>A0A381QVK6</accession>